<dbReference type="EMBL" id="JABEXW010000614">
    <property type="protein sequence ID" value="KAF4961260.1"/>
    <property type="molecule type" value="Genomic_DNA"/>
</dbReference>
<name>A0A8H4TNR7_9HYPO</name>
<accession>A0A8H4TNR7</accession>
<protein>
    <submittedName>
        <fullName evidence="1">Uncharacterized protein</fullName>
    </submittedName>
</protein>
<proteinExistence type="predicted"/>
<sequence length="79" mass="9230">MSSELSSGRKPRVVALGKPEFISDEYINDFRKDFDYEILDASNHQEAIEKLPLMLKHKPIDAFIVRMGRAPYRPFDKIF</sequence>
<comment type="caution">
    <text evidence="1">The sequence shown here is derived from an EMBL/GenBank/DDBJ whole genome shotgun (WGS) entry which is preliminary data.</text>
</comment>
<gene>
    <name evidence="1" type="ORF">FSARC_10242</name>
</gene>
<reference evidence="1" key="1">
    <citation type="journal article" date="2020" name="BMC Genomics">
        <title>Correction to: Identification and distribution of gene clusters required for synthesis of sphingolipid metabolism inhibitors in diverse species of the filamentous fungus Fusarium.</title>
        <authorList>
            <person name="Kim H.S."/>
            <person name="Lohmar J.M."/>
            <person name="Busman M."/>
            <person name="Brown D.W."/>
            <person name="Naumann T.A."/>
            <person name="Divon H.H."/>
            <person name="Lysoe E."/>
            <person name="Uhlig S."/>
            <person name="Proctor R.H."/>
        </authorList>
    </citation>
    <scope>NUCLEOTIDE SEQUENCE</scope>
    <source>
        <strain evidence="1">NRRL 20472</strain>
    </source>
</reference>
<dbReference type="OrthoDB" id="9991913at2759"/>
<evidence type="ECO:0000313" key="2">
    <source>
        <dbReference type="Proteomes" id="UP000622797"/>
    </source>
</evidence>
<organism evidence="1 2">
    <name type="scientific">Fusarium sarcochroum</name>
    <dbReference type="NCBI Taxonomy" id="1208366"/>
    <lineage>
        <taxon>Eukaryota</taxon>
        <taxon>Fungi</taxon>
        <taxon>Dikarya</taxon>
        <taxon>Ascomycota</taxon>
        <taxon>Pezizomycotina</taxon>
        <taxon>Sordariomycetes</taxon>
        <taxon>Hypocreomycetidae</taxon>
        <taxon>Hypocreales</taxon>
        <taxon>Nectriaceae</taxon>
        <taxon>Fusarium</taxon>
        <taxon>Fusarium lateritium species complex</taxon>
    </lineage>
</organism>
<keyword evidence="2" id="KW-1185">Reference proteome</keyword>
<dbReference type="AlphaFoldDB" id="A0A8H4TNR7"/>
<dbReference type="Gene3D" id="3.40.50.720">
    <property type="entry name" value="NAD(P)-binding Rossmann-like Domain"/>
    <property type="match status" value="1"/>
</dbReference>
<evidence type="ECO:0000313" key="1">
    <source>
        <dbReference type="EMBL" id="KAF4961260.1"/>
    </source>
</evidence>
<dbReference type="Proteomes" id="UP000622797">
    <property type="component" value="Unassembled WGS sequence"/>
</dbReference>
<reference evidence="1" key="2">
    <citation type="submission" date="2020-05" db="EMBL/GenBank/DDBJ databases">
        <authorList>
            <person name="Kim H.-S."/>
            <person name="Proctor R.H."/>
            <person name="Brown D.W."/>
        </authorList>
    </citation>
    <scope>NUCLEOTIDE SEQUENCE</scope>
    <source>
        <strain evidence="1">NRRL 20472</strain>
    </source>
</reference>